<evidence type="ECO:0000313" key="9">
    <source>
        <dbReference type="Proteomes" id="UP000694395"/>
    </source>
</evidence>
<comment type="cofactor">
    <cofactor evidence="1">
        <name>heme</name>
        <dbReference type="ChEBI" id="CHEBI:30413"/>
    </cofactor>
</comment>
<evidence type="ECO:0000313" key="8">
    <source>
        <dbReference type="Ensembl" id="ENSOMYP00000091628.2"/>
    </source>
</evidence>
<dbReference type="GO" id="GO:0006700">
    <property type="term" value="P:C21-steroid hormone biosynthetic process"/>
    <property type="evidence" value="ECO:0007669"/>
    <property type="project" value="TreeGrafter"/>
</dbReference>
<dbReference type="Proteomes" id="UP000694395">
    <property type="component" value="Chromosome 22"/>
</dbReference>
<keyword evidence="4" id="KW-0479">Metal-binding</keyword>
<proteinExistence type="inferred from homology"/>
<dbReference type="InterPro" id="IPR001128">
    <property type="entry name" value="Cyt_P450"/>
</dbReference>
<reference evidence="8" key="1">
    <citation type="submission" date="2020-07" db="EMBL/GenBank/DDBJ databases">
        <title>A long reads based de novo assembly of the rainbow trout Arlee double haploid line genome.</title>
        <authorList>
            <person name="Gao G."/>
            <person name="Palti Y."/>
        </authorList>
    </citation>
    <scope>NUCLEOTIDE SEQUENCE [LARGE SCALE GENOMIC DNA]</scope>
</reference>
<dbReference type="PANTHER" id="PTHR24279">
    <property type="entry name" value="CYTOCHROME P450"/>
    <property type="match status" value="1"/>
</dbReference>
<protein>
    <submittedName>
        <fullName evidence="8">Uncharacterized protein</fullName>
    </submittedName>
</protein>
<keyword evidence="9" id="KW-1185">Reference proteome</keyword>
<dbReference type="GO" id="GO:0005506">
    <property type="term" value="F:iron ion binding"/>
    <property type="evidence" value="ECO:0007669"/>
    <property type="project" value="InterPro"/>
</dbReference>
<dbReference type="Gene3D" id="1.10.630.10">
    <property type="entry name" value="Cytochrome P450"/>
    <property type="match status" value="1"/>
</dbReference>
<dbReference type="GO" id="GO:0005743">
    <property type="term" value="C:mitochondrial inner membrane"/>
    <property type="evidence" value="ECO:0007669"/>
    <property type="project" value="TreeGrafter"/>
</dbReference>
<dbReference type="GO" id="GO:0006704">
    <property type="term" value="P:glucocorticoid biosynthetic process"/>
    <property type="evidence" value="ECO:0007669"/>
    <property type="project" value="TreeGrafter"/>
</dbReference>
<organism evidence="8 9">
    <name type="scientific">Oncorhynchus mykiss</name>
    <name type="common">Rainbow trout</name>
    <name type="synonym">Salmo gairdneri</name>
    <dbReference type="NCBI Taxonomy" id="8022"/>
    <lineage>
        <taxon>Eukaryota</taxon>
        <taxon>Metazoa</taxon>
        <taxon>Chordata</taxon>
        <taxon>Craniata</taxon>
        <taxon>Vertebrata</taxon>
        <taxon>Euteleostomi</taxon>
        <taxon>Actinopterygii</taxon>
        <taxon>Neopterygii</taxon>
        <taxon>Teleostei</taxon>
        <taxon>Protacanthopterygii</taxon>
        <taxon>Salmoniformes</taxon>
        <taxon>Salmonidae</taxon>
        <taxon>Salmoninae</taxon>
        <taxon>Oncorhynchus</taxon>
    </lineage>
</organism>
<keyword evidence="6" id="KW-0408">Iron</keyword>
<evidence type="ECO:0000256" key="7">
    <source>
        <dbReference type="ARBA" id="ARBA00023033"/>
    </source>
</evidence>
<evidence type="ECO:0000256" key="3">
    <source>
        <dbReference type="ARBA" id="ARBA00022617"/>
    </source>
</evidence>
<keyword evidence="5" id="KW-0560">Oxidoreductase</keyword>
<evidence type="ECO:0000256" key="5">
    <source>
        <dbReference type="ARBA" id="ARBA00023002"/>
    </source>
</evidence>
<keyword evidence="7" id="KW-0503">Monooxygenase</keyword>
<keyword evidence="3" id="KW-0349">Heme</keyword>
<dbReference type="Ensembl" id="ENSOMYT00000099701.2">
    <property type="protein sequence ID" value="ENSOMYP00000091628.2"/>
    <property type="gene ID" value="ENSOMYG00000042092.2"/>
</dbReference>
<evidence type="ECO:0000256" key="6">
    <source>
        <dbReference type="ARBA" id="ARBA00023004"/>
    </source>
</evidence>
<dbReference type="GO" id="GO:0071375">
    <property type="term" value="P:cellular response to peptide hormone stimulus"/>
    <property type="evidence" value="ECO:0007669"/>
    <property type="project" value="TreeGrafter"/>
</dbReference>
<name>A0A8C7U565_ONCMY</name>
<dbReference type="GeneTree" id="ENSGT00950000182905"/>
<dbReference type="GO" id="GO:0020037">
    <property type="term" value="F:heme binding"/>
    <property type="evidence" value="ECO:0007669"/>
    <property type="project" value="InterPro"/>
</dbReference>
<reference evidence="8" key="2">
    <citation type="submission" date="2025-08" db="UniProtKB">
        <authorList>
            <consortium name="Ensembl"/>
        </authorList>
    </citation>
    <scope>IDENTIFICATION</scope>
</reference>
<dbReference type="GO" id="GO:0016705">
    <property type="term" value="F:oxidoreductase activity, acting on paired donors, with incorporation or reduction of molecular oxygen"/>
    <property type="evidence" value="ECO:0007669"/>
    <property type="project" value="InterPro"/>
</dbReference>
<dbReference type="AlphaFoldDB" id="A0A8C7U565"/>
<accession>A0A8C7U565</accession>
<evidence type="ECO:0000256" key="2">
    <source>
        <dbReference type="ARBA" id="ARBA00010617"/>
    </source>
</evidence>
<dbReference type="InterPro" id="IPR050479">
    <property type="entry name" value="CYP11_CYP27_families"/>
</dbReference>
<comment type="similarity">
    <text evidence="2">Belongs to the cytochrome P450 family.</text>
</comment>
<dbReference type="GO" id="GO:0004497">
    <property type="term" value="F:monooxygenase activity"/>
    <property type="evidence" value="ECO:0007669"/>
    <property type="project" value="UniProtKB-KW"/>
</dbReference>
<dbReference type="SUPFAM" id="SSF48264">
    <property type="entry name" value="Cytochrome P450"/>
    <property type="match status" value="1"/>
</dbReference>
<dbReference type="GO" id="GO:0034650">
    <property type="term" value="P:cortisol metabolic process"/>
    <property type="evidence" value="ECO:0007669"/>
    <property type="project" value="TreeGrafter"/>
</dbReference>
<reference evidence="8" key="3">
    <citation type="submission" date="2025-09" db="UniProtKB">
        <authorList>
            <consortium name="Ensembl"/>
        </authorList>
    </citation>
    <scope>IDENTIFICATION</scope>
</reference>
<evidence type="ECO:0000256" key="4">
    <source>
        <dbReference type="ARBA" id="ARBA00022723"/>
    </source>
</evidence>
<dbReference type="Pfam" id="PF00067">
    <property type="entry name" value="p450"/>
    <property type="match status" value="1"/>
</dbReference>
<dbReference type="InterPro" id="IPR036396">
    <property type="entry name" value="Cyt_P450_sf"/>
</dbReference>
<dbReference type="GO" id="GO:0008203">
    <property type="term" value="P:cholesterol metabolic process"/>
    <property type="evidence" value="ECO:0007669"/>
    <property type="project" value="TreeGrafter"/>
</dbReference>
<evidence type="ECO:0000256" key="1">
    <source>
        <dbReference type="ARBA" id="ARBA00001971"/>
    </source>
</evidence>
<sequence length="172" mass="19624">MFRLSPIIILFPKSTWPYLPFWKQFVAVWDHLFKVAAEQVLQKMEEIEQKVHLGQPVEGEYLTHLLVSEQMSVTEILGSIAELLLAGIDTVRCVFYEVLFHSREKLYQEVISVCPGDKVPTSDDIIRMPWLKAVVRETLQMYPGVPGNTRINVENDIVVGELVPPVSLCCVL</sequence>
<dbReference type="PANTHER" id="PTHR24279:SF123">
    <property type="entry name" value="CYTOCHROME P450 FAMILY 27 SUBFAMILY A MEMBER 1"/>
    <property type="match status" value="1"/>
</dbReference>